<sequence length="208" mass="23314">MWYALIKGLSLGLLLAISVGPLLFTTIKQSIYNGRRGGFAFVAGVSMSDLLLAILVNFFTELFNSIINGQDIVVVIGGLFLVAVGIYFLFFKRIRVVEEGATPERFRKRDFFKVFMTGFLMNVLNPGIWIFWLAAATSLIKHSIDQRLGIFAIALLFVLGTDVLKVLGADKIRKRLTAHNIQFISRLNGFILVCFGVGLMTYYLFLQD</sequence>
<protein>
    <submittedName>
        <fullName evidence="7">LysE family transporter</fullName>
    </submittedName>
</protein>
<dbReference type="PANTHER" id="PTHR30086">
    <property type="entry name" value="ARGININE EXPORTER PROTEIN ARGO"/>
    <property type="match status" value="1"/>
</dbReference>
<feature type="transmembrane region" description="Helical" evidence="6">
    <location>
        <begin position="39"/>
        <end position="60"/>
    </location>
</feature>
<evidence type="ECO:0000256" key="5">
    <source>
        <dbReference type="ARBA" id="ARBA00023136"/>
    </source>
</evidence>
<keyword evidence="2" id="KW-1003">Cell membrane</keyword>
<evidence type="ECO:0000313" key="8">
    <source>
        <dbReference type="Proteomes" id="UP001501725"/>
    </source>
</evidence>
<dbReference type="RefSeq" id="WP_345258004.1">
    <property type="nucleotide sequence ID" value="NZ_BAABGY010000016.1"/>
</dbReference>
<dbReference type="EMBL" id="BAABGY010000016">
    <property type="protein sequence ID" value="GAA4342972.1"/>
    <property type="molecule type" value="Genomic_DNA"/>
</dbReference>
<comment type="subcellular location">
    <subcellularLocation>
        <location evidence="1">Cell membrane</location>
        <topology evidence="1">Multi-pass membrane protein</topology>
    </subcellularLocation>
</comment>
<keyword evidence="8" id="KW-1185">Reference proteome</keyword>
<feature type="transmembrane region" description="Helical" evidence="6">
    <location>
        <begin position="111"/>
        <end position="136"/>
    </location>
</feature>
<feature type="transmembrane region" description="Helical" evidence="6">
    <location>
        <begin position="148"/>
        <end position="167"/>
    </location>
</feature>
<proteinExistence type="predicted"/>
<evidence type="ECO:0000313" key="7">
    <source>
        <dbReference type="EMBL" id="GAA4342972.1"/>
    </source>
</evidence>
<name>A0ABP8HR13_9BACT</name>
<dbReference type="InterPro" id="IPR001123">
    <property type="entry name" value="LeuE-type"/>
</dbReference>
<keyword evidence="3 6" id="KW-0812">Transmembrane</keyword>
<keyword evidence="4 6" id="KW-1133">Transmembrane helix</keyword>
<accession>A0ABP8HR13</accession>
<feature type="transmembrane region" description="Helical" evidence="6">
    <location>
        <begin position="6"/>
        <end position="27"/>
    </location>
</feature>
<dbReference type="Proteomes" id="UP001501725">
    <property type="component" value="Unassembled WGS sequence"/>
</dbReference>
<dbReference type="Pfam" id="PF01810">
    <property type="entry name" value="LysE"/>
    <property type="match status" value="1"/>
</dbReference>
<evidence type="ECO:0000256" key="6">
    <source>
        <dbReference type="SAM" id="Phobius"/>
    </source>
</evidence>
<evidence type="ECO:0000256" key="2">
    <source>
        <dbReference type="ARBA" id="ARBA00022475"/>
    </source>
</evidence>
<evidence type="ECO:0000256" key="1">
    <source>
        <dbReference type="ARBA" id="ARBA00004651"/>
    </source>
</evidence>
<keyword evidence="5 6" id="KW-0472">Membrane</keyword>
<evidence type="ECO:0000256" key="3">
    <source>
        <dbReference type="ARBA" id="ARBA00022692"/>
    </source>
</evidence>
<feature type="transmembrane region" description="Helical" evidence="6">
    <location>
        <begin position="187"/>
        <end position="205"/>
    </location>
</feature>
<evidence type="ECO:0000256" key="4">
    <source>
        <dbReference type="ARBA" id="ARBA00022989"/>
    </source>
</evidence>
<comment type="caution">
    <text evidence="7">The sequence shown here is derived from an EMBL/GenBank/DDBJ whole genome shotgun (WGS) entry which is preliminary data.</text>
</comment>
<feature type="transmembrane region" description="Helical" evidence="6">
    <location>
        <begin position="72"/>
        <end position="90"/>
    </location>
</feature>
<reference evidence="8" key="1">
    <citation type="journal article" date="2019" name="Int. J. Syst. Evol. Microbiol.">
        <title>The Global Catalogue of Microorganisms (GCM) 10K type strain sequencing project: providing services to taxonomists for standard genome sequencing and annotation.</title>
        <authorList>
            <consortium name="The Broad Institute Genomics Platform"/>
            <consortium name="The Broad Institute Genome Sequencing Center for Infectious Disease"/>
            <person name="Wu L."/>
            <person name="Ma J."/>
        </authorList>
    </citation>
    <scope>NUCLEOTIDE SEQUENCE [LARGE SCALE GENOMIC DNA]</scope>
    <source>
        <strain evidence="8">JCM 17919</strain>
    </source>
</reference>
<gene>
    <name evidence="7" type="ORF">GCM10023184_42830</name>
</gene>
<organism evidence="7 8">
    <name type="scientific">Flaviaesturariibacter amylovorans</name>
    <dbReference type="NCBI Taxonomy" id="1084520"/>
    <lineage>
        <taxon>Bacteria</taxon>
        <taxon>Pseudomonadati</taxon>
        <taxon>Bacteroidota</taxon>
        <taxon>Chitinophagia</taxon>
        <taxon>Chitinophagales</taxon>
        <taxon>Chitinophagaceae</taxon>
        <taxon>Flaviaestuariibacter</taxon>
    </lineage>
</organism>
<dbReference type="PANTHER" id="PTHR30086:SF20">
    <property type="entry name" value="ARGININE EXPORTER PROTEIN ARGO-RELATED"/>
    <property type="match status" value="1"/>
</dbReference>